<proteinExistence type="predicted"/>
<evidence type="ECO:0000313" key="8">
    <source>
        <dbReference type="EMBL" id="KAF2247878.1"/>
    </source>
</evidence>
<feature type="domain" description="HECT" evidence="7">
    <location>
        <begin position="863"/>
        <end position="1257"/>
    </location>
</feature>
<dbReference type="SUPFAM" id="SSF56204">
    <property type="entry name" value="Hect, E3 ligase catalytic domain"/>
    <property type="match status" value="1"/>
</dbReference>
<dbReference type="InterPro" id="IPR044611">
    <property type="entry name" value="E3A/B/C-like"/>
</dbReference>
<dbReference type="GO" id="GO:0000209">
    <property type="term" value="P:protein polyubiquitination"/>
    <property type="evidence" value="ECO:0007669"/>
    <property type="project" value="InterPro"/>
</dbReference>
<dbReference type="Gene3D" id="3.90.1750.10">
    <property type="entry name" value="Hect, E3 ligase catalytic domains"/>
    <property type="match status" value="2"/>
</dbReference>
<dbReference type="EC" id="2.3.2.26" evidence="2"/>
<dbReference type="InterPro" id="IPR000569">
    <property type="entry name" value="HECT_dom"/>
</dbReference>
<evidence type="ECO:0000256" key="2">
    <source>
        <dbReference type="ARBA" id="ARBA00012485"/>
    </source>
</evidence>
<evidence type="ECO:0000256" key="3">
    <source>
        <dbReference type="ARBA" id="ARBA00022679"/>
    </source>
</evidence>
<keyword evidence="4 5" id="KW-0833">Ubl conjugation pathway</keyword>
<name>A0A6A6ICU2_9PLEO</name>
<dbReference type="AlphaFoldDB" id="A0A6A6ICU2"/>
<evidence type="ECO:0000256" key="6">
    <source>
        <dbReference type="SAM" id="MobiDB-lite"/>
    </source>
</evidence>
<dbReference type="InterPro" id="IPR032353">
    <property type="entry name" value="AZUL"/>
</dbReference>
<dbReference type="PANTHER" id="PTHR45700">
    <property type="entry name" value="UBIQUITIN-PROTEIN LIGASE E3C"/>
    <property type="match status" value="1"/>
</dbReference>
<dbReference type="EMBL" id="ML987196">
    <property type="protein sequence ID" value="KAF2247878.1"/>
    <property type="molecule type" value="Genomic_DNA"/>
</dbReference>
<feature type="region of interest" description="Disordered" evidence="6">
    <location>
        <begin position="506"/>
        <end position="540"/>
    </location>
</feature>
<dbReference type="OrthoDB" id="5981550at2759"/>
<dbReference type="Gene3D" id="3.30.2160.10">
    <property type="entry name" value="Hect, E3 ligase catalytic domain"/>
    <property type="match status" value="2"/>
</dbReference>
<sequence>MTGPRRRRSSLPLQDRLENVVDVEDAGRLVECAQIDRQLQFQYLVRRYLSQILYGCTNAYCTTPTCLTCNKRLVSRPYRAPTQLTARALAYYLASQDNPHRGLCPHPLKIAPRSLRIDGARGVGFRQAHDGATQLYNVLPVARGLGAYTALSQRDSIDERLGDGGERNQVQSILDAVNKRHQARKDPKSLGQSLYDTVTMIFSYSKQIPSPQTIFASLRSPSDSEASVESAMYNMTINGSRPPARRESSDAAFTGHANGHAVPPTVNGSCTPAEAPPHDPHSNTKTPRKSNMLHISSEVLANGEQIHKIRHPLPDSASNGHPWFKPLGLSPLDGTLEHTLIGKHKMRSKAASLDLHLASTMSLLTPTSAAAPKDASKALKSKEKRPTLPVVAHLTCDIMDQLKEEVYHHRNDQSSDFNFVIDYDTNRRYRPTKPFVNRSMFFALSDPEALLKSFHDQYDVEFKNSPLPHLDSRRLTYAFRDWNQRNGALIFDSLWASVEALFRPPPELDTQKSPRLKPSRKDAAMHMGPEHQPASTASQAAPGRYLSDQEAAHIIMICIHALTSLVPVGWTHTWTQLRKFRSWGIAMPNAPPHTDSTDAFMDPWLSIIDELEYEPAIRLADRLLRGIGARICFEHVLTSLGHGVNSRDKFGPLIGSSPLLGVLIRHLREVERVGIASKKKMRVNIDTEEDPGGTTTAIFMEWLRTIIIKKWDGKPEIHKWGSVGTAIMLLESFYRNGQSLNLRPHMFYFPYLNERIDSTHEPVEFLSWEDRPNSFHILQHPFLFPREYLVGYFRTINFTSMLQQFERTERTARLERQMEFLLREPYWWTIRSELKVALSDYLVLDISREDSLRQTLDQLWKQQKRMLLKPLKVRMGMQEGEVGLDQGGVTYEFFRLVLNEAFMPDKGMFTIDPQASIIWFQPASLEPLWKFRMLGVLFSLAVYNGITLPVTFPLIFYKHLLGPDHPRASGINLRDRLTTDVIYDGWPALAKALDELLAWKDGDVKDIIMREYTFSFDAFGSKIDVDMQAFDGRPWPAEYEDVAGPSKPATSGSVRSSEKQRLALNDIAWQRPRVPHSESSSSTETPMVTNANREKFVRDYIHWLTYRSVEPQLEAFREGFLTCLHPKSLHLFSASSLKALIEGTQEISIPALRKATHYEEGYSATHHTITDFWDIVEKYSDEDKRRLLEFVTASERVPVTGFESMNFVIVRAGDDTERLPTSSTCFGKLVLPEYASKEKLKTKLGLAIQNSKGFGVV</sequence>
<dbReference type="Pfam" id="PF16558">
    <property type="entry name" value="AZUL"/>
    <property type="match status" value="1"/>
</dbReference>
<dbReference type="InterPro" id="IPR042556">
    <property type="entry name" value="AZUL_sf"/>
</dbReference>
<evidence type="ECO:0000259" key="7">
    <source>
        <dbReference type="PROSITE" id="PS50237"/>
    </source>
</evidence>
<comment type="catalytic activity">
    <reaction evidence="1">
        <text>S-ubiquitinyl-[E2 ubiquitin-conjugating enzyme]-L-cysteine + [acceptor protein]-L-lysine = [E2 ubiquitin-conjugating enzyme]-L-cysteine + N(6)-ubiquitinyl-[acceptor protein]-L-lysine.</text>
        <dbReference type="EC" id="2.3.2.26"/>
    </reaction>
</comment>
<organism evidence="8 9">
    <name type="scientific">Trematosphaeria pertusa</name>
    <dbReference type="NCBI Taxonomy" id="390896"/>
    <lineage>
        <taxon>Eukaryota</taxon>
        <taxon>Fungi</taxon>
        <taxon>Dikarya</taxon>
        <taxon>Ascomycota</taxon>
        <taxon>Pezizomycotina</taxon>
        <taxon>Dothideomycetes</taxon>
        <taxon>Pleosporomycetidae</taxon>
        <taxon>Pleosporales</taxon>
        <taxon>Massarineae</taxon>
        <taxon>Trematosphaeriaceae</taxon>
        <taxon>Trematosphaeria</taxon>
    </lineage>
</organism>
<dbReference type="RefSeq" id="XP_033682882.1">
    <property type="nucleotide sequence ID" value="XM_033829118.1"/>
</dbReference>
<reference evidence="8" key="1">
    <citation type="journal article" date="2020" name="Stud. Mycol.">
        <title>101 Dothideomycetes genomes: a test case for predicting lifestyles and emergence of pathogens.</title>
        <authorList>
            <person name="Haridas S."/>
            <person name="Albert R."/>
            <person name="Binder M."/>
            <person name="Bloem J."/>
            <person name="Labutti K."/>
            <person name="Salamov A."/>
            <person name="Andreopoulos B."/>
            <person name="Baker S."/>
            <person name="Barry K."/>
            <person name="Bills G."/>
            <person name="Bluhm B."/>
            <person name="Cannon C."/>
            <person name="Castanera R."/>
            <person name="Culley D."/>
            <person name="Daum C."/>
            <person name="Ezra D."/>
            <person name="Gonzalez J."/>
            <person name="Henrissat B."/>
            <person name="Kuo A."/>
            <person name="Liang C."/>
            <person name="Lipzen A."/>
            <person name="Lutzoni F."/>
            <person name="Magnuson J."/>
            <person name="Mondo S."/>
            <person name="Nolan M."/>
            <person name="Ohm R."/>
            <person name="Pangilinan J."/>
            <person name="Park H.-J."/>
            <person name="Ramirez L."/>
            <person name="Alfaro M."/>
            <person name="Sun H."/>
            <person name="Tritt A."/>
            <person name="Yoshinaga Y."/>
            <person name="Zwiers L.-H."/>
            <person name="Turgeon B."/>
            <person name="Goodwin S."/>
            <person name="Spatafora J."/>
            <person name="Crous P."/>
            <person name="Grigoriev I."/>
        </authorList>
    </citation>
    <scope>NUCLEOTIDE SEQUENCE</scope>
    <source>
        <strain evidence="8">CBS 122368</strain>
    </source>
</reference>
<keyword evidence="3" id="KW-0808">Transferase</keyword>
<protein>
    <recommendedName>
        <fullName evidence="2">HECT-type E3 ubiquitin transferase</fullName>
        <ecNumber evidence="2">2.3.2.26</ecNumber>
    </recommendedName>
</protein>
<dbReference type="Gene3D" id="6.10.130.10">
    <property type="entry name" value="Ubiquitin-protein ligase E3A, N-terminal zinc-binding domain (AZUL)"/>
    <property type="match status" value="1"/>
</dbReference>
<evidence type="ECO:0000256" key="4">
    <source>
        <dbReference type="ARBA" id="ARBA00022786"/>
    </source>
</evidence>
<feature type="region of interest" description="Disordered" evidence="6">
    <location>
        <begin position="238"/>
        <end position="289"/>
    </location>
</feature>
<dbReference type="GeneID" id="54582448"/>
<gene>
    <name evidence="8" type="ORF">BU26DRAFT_519680</name>
</gene>
<dbReference type="Gene3D" id="3.30.2410.10">
    <property type="entry name" value="Hect, E3 ligase catalytic domain"/>
    <property type="match status" value="1"/>
</dbReference>
<evidence type="ECO:0000256" key="5">
    <source>
        <dbReference type="PROSITE-ProRule" id="PRU00104"/>
    </source>
</evidence>
<evidence type="ECO:0000313" key="9">
    <source>
        <dbReference type="Proteomes" id="UP000800094"/>
    </source>
</evidence>
<dbReference type="Proteomes" id="UP000800094">
    <property type="component" value="Unassembled WGS sequence"/>
</dbReference>
<dbReference type="InterPro" id="IPR035983">
    <property type="entry name" value="Hect_E3_ubiquitin_ligase"/>
</dbReference>
<dbReference type="FunFam" id="3.30.2410.10:FF:000003">
    <property type="entry name" value="probable E3 ubiquitin-protein ligase HERC4 isoform X1"/>
    <property type="match status" value="1"/>
</dbReference>
<accession>A0A6A6ICU2</accession>
<dbReference type="GO" id="GO:0061630">
    <property type="term" value="F:ubiquitin protein ligase activity"/>
    <property type="evidence" value="ECO:0007669"/>
    <property type="project" value="UniProtKB-EC"/>
</dbReference>
<dbReference type="PROSITE" id="PS50237">
    <property type="entry name" value="HECT"/>
    <property type="match status" value="1"/>
</dbReference>
<dbReference type="Pfam" id="PF00632">
    <property type="entry name" value="HECT"/>
    <property type="match status" value="1"/>
</dbReference>
<feature type="active site" description="Glycyl thioester intermediate" evidence="5">
    <location>
        <position position="1225"/>
    </location>
</feature>
<dbReference type="SMART" id="SM00119">
    <property type="entry name" value="HECTc"/>
    <property type="match status" value="1"/>
</dbReference>
<keyword evidence="9" id="KW-1185">Reference proteome</keyword>
<evidence type="ECO:0000256" key="1">
    <source>
        <dbReference type="ARBA" id="ARBA00000885"/>
    </source>
</evidence>